<dbReference type="InterPro" id="IPR035952">
    <property type="entry name" value="Rhomboid-like_sf"/>
</dbReference>
<evidence type="ECO:0000256" key="3">
    <source>
        <dbReference type="ARBA" id="ARBA00022692"/>
    </source>
</evidence>
<dbReference type="PANTHER" id="PTHR43731:SF14">
    <property type="entry name" value="PRESENILIN-ASSOCIATED RHOMBOID-LIKE PROTEIN, MITOCHONDRIAL"/>
    <property type="match status" value="1"/>
</dbReference>
<evidence type="ECO:0000256" key="5">
    <source>
        <dbReference type="ARBA" id="ARBA00022989"/>
    </source>
</evidence>
<dbReference type="Proteomes" id="UP000252770">
    <property type="component" value="Unassembled WGS sequence"/>
</dbReference>
<dbReference type="RefSeq" id="WP_114127495.1">
    <property type="nucleotide sequence ID" value="NZ_QOUI01000010.1"/>
</dbReference>
<evidence type="ECO:0000256" key="8">
    <source>
        <dbReference type="SAM" id="Phobius"/>
    </source>
</evidence>
<protein>
    <submittedName>
        <fullName evidence="10">Rhomboid family intramembrane serine protease</fullName>
    </submittedName>
</protein>
<comment type="similarity">
    <text evidence="2">Belongs to the peptidase S54 family.</text>
</comment>
<dbReference type="GO" id="GO:0004252">
    <property type="term" value="F:serine-type endopeptidase activity"/>
    <property type="evidence" value="ECO:0007669"/>
    <property type="project" value="InterPro"/>
</dbReference>
<dbReference type="InterPro" id="IPR022764">
    <property type="entry name" value="Peptidase_S54_rhomboid_dom"/>
</dbReference>
<sequence>MVEASVGFQCPDDARRSGGVRQPRTRTGAPLQVGGRPLSQYSAAVILVGIKVVVGLADLVTGGAVQAMLASVNFLVGAGEVWRLVTHAFTSGSLLTLAINALFLFFICRSIEAEIGRWRIIAVYLLSALGSGAVLFALGSPTGVLAGGLTAVLGLLAMNTALKLRRSEDIKPDLVFLAILVVFNLVIGGFSRDVLGVVNQLLGILGGVGFGFAAGWVLGHGPREGRTRRQVLGLSGLAVLALVLVGARLALQLA</sequence>
<feature type="transmembrane region" description="Helical" evidence="8">
    <location>
        <begin position="89"/>
        <end position="108"/>
    </location>
</feature>
<feature type="transmembrane region" description="Helical" evidence="8">
    <location>
        <begin position="44"/>
        <end position="69"/>
    </location>
</feature>
<dbReference type="Pfam" id="PF01694">
    <property type="entry name" value="Rhomboid"/>
    <property type="match status" value="1"/>
</dbReference>
<feature type="transmembrane region" description="Helical" evidence="8">
    <location>
        <begin position="120"/>
        <end position="138"/>
    </location>
</feature>
<feature type="transmembrane region" description="Helical" evidence="8">
    <location>
        <begin position="174"/>
        <end position="191"/>
    </location>
</feature>
<keyword evidence="4" id="KW-0378">Hydrolase</keyword>
<evidence type="ECO:0000259" key="9">
    <source>
        <dbReference type="Pfam" id="PF01694"/>
    </source>
</evidence>
<keyword evidence="11" id="KW-1185">Reference proteome</keyword>
<accession>A0A367YRK8</accession>
<gene>
    <name evidence="10" type="ORF">DT076_14860</name>
</gene>
<evidence type="ECO:0000256" key="7">
    <source>
        <dbReference type="SAM" id="MobiDB-lite"/>
    </source>
</evidence>
<keyword evidence="5 8" id="KW-1133">Transmembrane helix</keyword>
<evidence type="ECO:0000313" key="11">
    <source>
        <dbReference type="Proteomes" id="UP000252770"/>
    </source>
</evidence>
<dbReference type="EMBL" id="QOUI01000010">
    <property type="protein sequence ID" value="RCK68525.1"/>
    <property type="molecule type" value="Genomic_DNA"/>
</dbReference>
<evidence type="ECO:0000256" key="4">
    <source>
        <dbReference type="ARBA" id="ARBA00022801"/>
    </source>
</evidence>
<name>A0A367YRK8_9ACTN</name>
<evidence type="ECO:0000256" key="1">
    <source>
        <dbReference type="ARBA" id="ARBA00004141"/>
    </source>
</evidence>
<dbReference type="AlphaFoldDB" id="A0A367YRK8"/>
<evidence type="ECO:0000256" key="2">
    <source>
        <dbReference type="ARBA" id="ARBA00009045"/>
    </source>
</evidence>
<comment type="subcellular location">
    <subcellularLocation>
        <location evidence="1">Membrane</location>
        <topology evidence="1">Multi-pass membrane protein</topology>
    </subcellularLocation>
</comment>
<dbReference type="SUPFAM" id="SSF144091">
    <property type="entry name" value="Rhomboid-like"/>
    <property type="match status" value="1"/>
</dbReference>
<evidence type="ECO:0000256" key="6">
    <source>
        <dbReference type="ARBA" id="ARBA00023136"/>
    </source>
</evidence>
<reference evidence="10 11" key="1">
    <citation type="submission" date="2018-07" db="EMBL/GenBank/DDBJ databases">
        <title>Desertimonas flava gen. nov. sp. nov.</title>
        <authorList>
            <person name="Liu S."/>
        </authorList>
    </citation>
    <scope>NUCLEOTIDE SEQUENCE [LARGE SCALE GENOMIC DNA]</scope>
    <source>
        <strain evidence="10 11">16Sb5-5</strain>
    </source>
</reference>
<keyword evidence="10" id="KW-0645">Protease</keyword>
<dbReference type="PANTHER" id="PTHR43731">
    <property type="entry name" value="RHOMBOID PROTEASE"/>
    <property type="match status" value="1"/>
</dbReference>
<feature type="transmembrane region" description="Helical" evidence="8">
    <location>
        <begin position="231"/>
        <end position="251"/>
    </location>
</feature>
<keyword evidence="6 8" id="KW-0472">Membrane</keyword>
<keyword evidence="3 8" id="KW-0812">Transmembrane</keyword>
<evidence type="ECO:0000313" key="10">
    <source>
        <dbReference type="EMBL" id="RCK68525.1"/>
    </source>
</evidence>
<dbReference type="InterPro" id="IPR050925">
    <property type="entry name" value="Rhomboid_protease_S54"/>
</dbReference>
<feature type="transmembrane region" description="Helical" evidence="8">
    <location>
        <begin position="144"/>
        <end position="162"/>
    </location>
</feature>
<feature type="region of interest" description="Disordered" evidence="7">
    <location>
        <begin position="1"/>
        <end position="28"/>
    </location>
</feature>
<feature type="domain" description="Peptidase S54 rhomboid" evidence="9">
    <location>
        <begin position="79"/>
        <end position="219"/>
    </location>
</feature>
<dbReference type="GO" id="GO:0016020">
    <property type="term" value="C:membrane"/>
    <property type="evidence" value="ECO:0007669"/>
    <property type="project" value="UniProtKB-SubCell"/>
</dbReference>
<proteinExistence type="inferred from homology"/>
<dbReference type="GO" id="GO:0006508">
    <property type="term" value="P:proteolysis"/>
    <property type="evidence" value="ECO:0007669"/>
    <property type="project" value="UniProtKB-KW"/>
</dbReference>
<comment type="caution">
    <text evidence="10">The sequence shown here is derived from an EMBL/GenBank/DDBJ whole genome shotgun (WGS) entry which is preliminary data.</text>
</comment>
<feature type="transmembrane region" description="Helical" evidence="8">
    <location>
        <begin position="197"/>
        <end position="219"/>
    </location>
</feature>
<dbReference type="Gene3D" id="1.20.1540.10">
    <property type="entry name" value="Rhomboid-like"/>
    <property type="match status" value="1"/>
</dbReference>
<organism evidence="10 11">
    <name type="scientific">Desertihabitans brevis</name>
    <dbReference type="NCBI Taxonomy" id="2268447"/>
    <lineage>
        <taxon>Bacteria</taxon>
        <taxon>Bacillati</taxon>
        <taxon>Actinomycetota</taxon>
        <taxon>Actinomycetes</taxon>
        <taxon>Propionibacteriales</taxon>
        <taxon>Propionibacteriaceae</taxon>
        <taxon>Desertihabitans</taxon>
    </lineage>
</organism>